<accession>B0RCU8</accession>
<protein>
    <submittedName>
        <fullName evidence="7">Integral membrane transport protein</fullName>
    </submittedName>
</protein>
<dbReference type="eggNOG" id="COG0842">
    <property type="taxonomic scope" value="Bacteria"/>
</dbReference>
<feature type="transmembrane region" description="Helical" evidence="5">
    <location>
        <begin position="103"/>
        <end position="127"/>
    </location>
</feature>
<feature type="transmembrane region" description="Helical" evidence="5">
    <location>
        <begin position="56"/>
        <end position="78"/>
    </location>
</feature>
<dbReference type="EMBL" id="AM849034">
    <property type="protein sequence ID" value="CAQ03039.1"/>
    <property type="molecule type" value="Genomic_DNA"/>
</dbReference>
<keyword evidence="3 5" id="KW-1133">Transmembrane helix</keyword>
<evidence type="ECO:0000256" key="4">
    <source>
        <dbReference type="ARBA" id="ARBA00023136"/>
    </source>
</evidence>
<feature type="transmembrane region" description="Helical" evidence="5">
    <location>
        <begin position="168"/>
        <end position="187"/>
    </location>
</feature>
<comment type="subcellular location">
    <subcellularLocation>
        <location evidence="1">Membrane</location>
        <topology evidence="1">Multi-pass membrane protein</topology>
    </subcellularLocation>
</comment>
<proteinExistence type="predicted"/>
<dbReference type="HOGENOM" id="CLU_039483_5_2_11"/>
<name>B0RCU8_CLASE</name>
<dbReference type="KEGG" id="cms:CMS2968"/>
<organism evidence="7 8">
    <name type="scientific">Clavibacter sepedonicus</name>
    <name type="common">Clavibacter michiganensis subsp. sepedonicus</name>
    <dbReference type="NCBI Taxonomy" id="31964"/>
    <lineage>
        <taxon>Bacteria</taxon>
        <taxon>Bacillati</taxon>
        <taxon>Actinomycetota</taxon>
        <taxon>Actinomycetes</taxon>
        <taxon>Micrococcales</taxon>
        <taxon>Microbacteriaceae</taxon>
        <taxon>Clavibacter</taxon>
    </lineage>
</organism>
<feature type="transmembrane region" description="Helical" evidence="5">
    <location>
        <begin position="139"/>
        <end position="162"/>
    </location>
</feature>
<reference evidence="7 8" key="1">
    <citation type="journal article" date="2008" name="J. Bacteriol.">
        <title>Genome of the actinomycete plant pathogen Clavibacter michiganensis subsp. sepedonicus suggests recent niche adaptation.</title>
        <authorList>
            <person name="Bentley S.D."/>
            <person name="Corton C."/>
            <person name="Brown S.E."/>
            <person name="Barron A."/>
            <person name="Clark L."/>
            <person name="Doggett J."/>
            <person name="Harris B."/>
            <person name="Ormond D."/>
            <person name="Quail M.A."/>
            <person name="May G."/>
            <person name="Francis D."/>
            <person name="Knudson D."/>
            <person name="Parkhill J."/>
            <person name="Ishimaru C.A."/>
        </authorList>
    </citation>
    <scope>NUCLEOTIDE SEQUENCE [LARGE SCALE GENOMIC DNA]</scope>
    <source>
        <strain evidence="8">ATCC 33113 / DSM 20744 / JCM 9667 / LMG 2889 / ICMP 2535 / C-1</strain>
    </source>
</reference>
<dbReference type="AlphaFoldDB" id="B0RCU8"/>
<evidence type="ECO:0000259" key="6">
    <source>
        <dbReference type="Pfam" id="PF01061"/>
    </source>
</evidence>
<evidence type="ECO:0000256" key="5">
    <source>
        <dbReference type="SAM" id="Phobius"/>
    </source>
</evidence>
<dbReference type="Proteomes" id="UP000001318">
    <property type="component" value="Chromosome"/>
</dbReference>
<gene>
    <name evidence="7" type="ordered locus">CMS2968</name>
</gene>
<evidence type="ECO:0000256" key="1">
    <source>
        <dbReference type="ARBA" id="ARBA00004141"/>
    </source>
</evidence>
<feature type="transmembrane region" description="Helical" evidence="5">
    <location>
        <begin position="26"/>
        <end position="44"/>
    </location>
</feature>
<evidence type="ECO:0000256" key="3">
    <source>
        <dbReference type="ARBA" id="ARBA00022989"/>
    </source>
</evidence>
<dbReference type="GO" id="GO:0140359">
    <property type="term" value="F:ABC-type transporter activity"/>
    <property type="evidence" value="ECO:0007669"/>
    <property type="project" value="InterPro"/>
</dbReference>
<keyword evidence="4 5" id="KW-0472">Membrane</keyword>
<dbReference type="InterPro" id="IPR013525">
    <property type="entry name" value="ABC2_TM"/>
</dbReference>
<feature type="domain" description="ABC-2 type transporter transmembrane" evidence="6">
    <location>
        <begin position="14"/>
        <end position="212"/>
    </location>
</feature>
<dbReference type="OrthoDB" id="3745966at2"/>
<dbReference type="GeneID" id="29472052"/>
<dbReference type="STRING" id="31964.CMS2968"/>
<dbReference type="InterPro" id="IPR051784">
    <property type="entry name" value="Nod_factor_ABC_transporter"/>
</dbReference>
<feature type="transmembrane region" description="Helical" evidence="5">
    <location>
        <begin position="223"/>
        <end position="245"/>
    </location>
</feature>
<keyword evidence="8" id="KW-1185">Reference proteome</keyword>
<dbReference type="PANTHER" id="PTHR43229:SF2">
    <property type="entry name" value="NODULATION PROTEIN J"/>
    <property type="match status" value="1"/>
</dbReference>
<sequence length="255" mass="26636">MSLVSPVALAGTYARAQLLEAVRTPISIIMGIGTPTVAFLFFVLPQRRIAEDPDAAAAAVAALCVFGVMLNCLFEFSVEISQMRDRPWGKYLRTLPSPAVARVLGYLGSTGVLAILSVIPLLVIAWVTTDAQVTLGGLLLGFAALAVTAVPSMLLGVCVGYLTRPKAAVAVAQVLMLLLAFGGGLFLPPQLFPDALDAFSMALPTRAALEITSWAALGGDAVPWIPLAVLLAWVAALASLALVLIRRDASAVIRS</sequence>
<dbReference type="RefSeq" id="WP_012300188.1">
    <property type="nucleotide sequence ID" value="NC_010407.1"/>
</dbReference>
<evidence type="ECO:0000313" key="7">
    <source>
        <dbReference type="EMBL" id="CAQ03039.1"/>
    </source>
</evidence>
<dbReference type="PANTHER" id="PTHR43229">
    <property type="entry name" value="NODULATION PROTEIN J"/>
    <property type="match status" value="1"/>
</dbReference>
<evidence type="ECO:0000313" key="8">
    <source>
        <dbReference type="Proteomes" id="UP000001318"/>
    </source>
</evidence>
<dbReference type="Pfam" id="PF01061">
    <property type="entry name" value="ABC2_membrane"/>
    <property type="match status" value="1"/>
</dbReference>
<evidence type="ECO:0000256" key="2">
    <source>
        <dbReference type="ARBA" id="ARBA00022692"/>
    </source>
</evidence>
<keyword evidence="2 5" id="KW-0812">Transmembrane</keyword>
<dbReference type="GO" id="GO:0016020">
    <property type="term" value="C:membrane"/>
    <property type="evidence" value="ECO:0007669"/>
    <property type="project" value="UniProtKB-SubCell"/>
</dbReference>